<dbReference type="OrthoDB" id="9805177at2"/>
<dbReference type="Gene3D" id="3.20.20.70">
    <property type="entry name" value="Aldolase class I"/>
    <property type="match status" value="1"/>
</dbReference>
<gene>
    <name evidence="6" type="ORF">CLV54_3250</name>
</gene>
<dbReference type="CDD" id="cd00452">
    <property type="entry name" value="KDPG_aldolase"/>
    <property type="match status" value="1"/>
</dbReference>
<dbReference type="AlphaFoldDB" id="A0A2M9BBN3"/>
<evidence type="ECO:0000256" key="2">
    <source>
        <dbReference type="ARBA" id="ARBA00006906"/>
    </source>
</evidence>
<proteinExistence type="inferred from homology"/>
<name>A0A2M9BBN3_9MICO</name>
<dbReference type="PANTHER" id="PTHR30246:SF1">
    <property type="entry name" value="2-DEHYDRO-3-DEOXY-6-PHOSPHOGALACTONATE ALDOLASE-RELATED"/>
    <property type="match status" value="1"/>
</dbReference>
<keyword evidence="7" id="KW-1185">Reference proteome</keyword>
<dbReference type="RefSeq" id="WP_100346013.1">
    <property type="nucleotide sequence ID" value="NZ_PGFB01000006.1"/>
</dbReference>
<dbReference type="InterPro" id="IPR013785">
    <property type="entry name" value="Aldolase_TIM"/>
</dbReference>
<evidence type="ECO:0000256" key="1">
    <source>
        <dbReference type="ARBA" id="ARBA00004761"/>
    </source>
</evidence>
<protein>
    <submittedName>
        <fullName evidence="6">2-dehydro-3-deoxyphosphogluconate aldolase/(4S)-4-hydroxy-2-oxoglutarate aldolase</fullName>
    </submittedName>
</protein>
<sequence>MTAKTGTGIDTGIHTDVDATVDYANTRDSLEDQFFENLFGPTKVMLILRGLAPDDAVRRAEDAWDHGVRAVEVTVAERSHLDALEAVVAAARGRSATVGAGSIYRVAQVPIVAELGAAFTVAPGLSADVSRACREIALPHMPGVGTASEITAAEALGHTWLKAFPSRELGTAWFQAMRGPFPWPKWITTGGMDLDNSPAFLAAGARVIGMGTRIDDWSRAGHLLGD</sequence>
<organism evidence="6 7">
    <name type="scientific">Compostimonas suwonensis</name>
    <dbReference type="NCBI Taxonomy" id="1048394"/>
    <lineage>
        <taxon>Bacteria</taxon>
        <taxon>Bacillati</taxon>
        <taxon>Actinomycetota</taxon>
        <taxon>Actinomycetes</taxon>
        <taxon>Micrococcales</taxon>
        <taxon>Microbacteriaceae</taxon>
        <taxon>Compostimonas</taxon>
    </lineage>
</organism>
<evidence type="ECO:0000313" key="7">
    <source>
        <dbReference type="Proteomes" id="UP000230161"/>
    </source>
</evidence>
<dbReference type="Pfam" id="PF01081">
    <property type="entry name" value="Aldolase"/>
    <property type="match status" value="1"/>
</dbReference>
<dbReference type="InterPro" id="IPR000887">
    <property type="entry name" value="Aldlse_KDPG_KHG"/>
</dbReference>
<evidence type="ECO:0000313" key="6">
    <source>
        <dbReference type="EMBL" id="PJJ55360.1"/>
    </source>
</evidence>
<dbReference type="GO" id="GO:0016829">
    <property type="term" value="F:lyase activity"/>
    <property type="evidence" value="ECO:0007669"/>
    <property type="project" value="UniProtKB-KW"/>
</dbReference>
<accession>A0A2M9BBN3</accession>
<dbReference type="SUPFAM" id="SSF51569">
    <property type="entry name" value="Aldolase"/>
    <property type="match status" value="1"/>
</dbReference>
<evidence type="ECO:0000256" key="4">
    <source>
        <dbReference type="ARBA" id="ARBA00023239"/>
    </source>
</evidence>
<dbReference type="EMBL" id="PGFB01000006">
    <property type="protein sequence ID" value="PJJ55360.1"/>
    <property type="molecule type" value="Genomic_DNA"/>
</dbReference>
<keyword evidence="5" id="KW-0119">Carbohydrate metabolism</keyword>
<comment type="similarity">
    <text evidence="2">Belongs to the KHG/KDPG aldolase family.</text>
</comment>
<comment type="subunit">
    <text evidence="3">Homotrimer.</text>
</comment>
<evidence type="ECO:0000256" key="5">
    <source>
        <dbReference type="ARBA" id="ARBA00023277"/>
    </source>
</evidence>
<comment type="pathway">
    <text evidence="1">Carbohydrate acid metabolism.</text>
</comment>
<dbReference type="PANTHER" id="PTHR30246">
    <property type="entry name" value="2-KETO-3-DEOXY-6-PHOSPHOGLUCONATE ALDOLASE"/>
    <property type="match status" value="1"/>
</dbReference>
<dbReference type="Proteomes" id="UP000230161">
    <property type="component" value="Unassembled WGS sequence"/>
</dbReference>
<evidence type="ECO:0000256" key="3">
    <source>
        <dbReference type="ARBA" id="ARBA00011233"/>
    </source>
</evidence>
<reference evidence="6 7" key="1">
    <citation type="submission" date="2017-11" db="EMBL/GenBank/DDBJ databases">
        <title>Genomic Encyclopedia of Archaeal and Bacterial Type Strains, Phase II (KMG-II): From Individual Species to Whole Genera.</title>
        <authorList>
            <person name="Goeker M."/>
        </authorList>
    </citation>
    <scope>NUCLEOTIDE SEQUENCE [LARGE SCALE GENOMIC DNA]</scope>
    <source>
        <strain evidence="6 7">DSM 25625</strain>
    </source>
</reference>
<comment type="caution">
    <text evidence="6">The sequence shown here is derived from an EMBL/GenBank/DDBJ whole genome shotgun (WGS) entry which is preliminary data.</text>
</comment>
<keyword evidence="4" id="KW-0456">Lyase</keyword>